<comment type="caution">
    <text evidence="6">The sequence shown here is derived from an EMBL/GenBank/DDBJ whole genome shotgun (WGS) entry which is preliminary data.</text>
</comment>
<dbReference type="SMART" id="SM00237">
    <property type="entry name" value="Calx_beta"/>
    <property type="match status" value="1"/>
</dbReference>
<dbReference type="Gene3D" id="2.60.40.2030">
    <property type="match status" value="1"/>
</dbReference>
<evidence type="ECO:0000256" key="2">
    <source>
        <dbReference type="ARBA" id="ARBA00022737"/>
    </source>
</evidence>
<gene>
    <name evidence="6" type="ORF">H8K55_21450</name>
</gene>
<dbReference type="SUPFAM" id="SSF141072">
    <property type="entry name" value="CalX-like"/>
    <property type="match status" value="1"/>
</dbReference>
<proteinExistence type="predicted"/>
<dbReference type="InterPro" id="IPR038081">
    <property type="entry name" value="CalX-like_sf"/>
</dbReference>
<evidence type="ECO:0000313" key="6">
    <source>
        <dbReference type="EMBL" id="MBC3876159.1"/>
    </source>
</evidence>
<dbReference type="EMBL" id="JACOGA010000081">
    <property type="protein sequence ID" value="MBC3876159.1"/>
    <property type="molecule type" value="Genomic_DNA"/>
</dbReference>
<evidence type="ECO:0000256" key="3">
    <source>
        <dbReference type="ARBA" id="ARBA00022837"/>
    </source>
</evidence>
<dbReference type="Proteomes" id="UP000624279">
    <property type="component" value="Unassembled WGS sequence"/>
</dbReference>
<reference evidence="6 7" key="1">
    <citation type="submission" date="2020-08" db="EMBL/GenBank/DDBJ databases">
        <title>Novel species isolated from subtropical streams in China.</title>
        <authorList>
            <person name="Lu H."/>
        </authorList>
    </citation>
    <scope>NUCLEOTIDE SEQUENCE [LARGE SCALE GENOMIC DNA]</scope>
    <source>
        <strain evidence="6 7">LX15W</strain>
    </source>
</reference>
<organism evidence="6 7">
    <name type="scientific">Undibacterium flavidum</name>
    <dbReference type="NCBI Taxonomy" id="2762297"/>
    <lineage>
        <taxon>Bacteria</taxon>
        <taxon>Pseudomonadati</taxon>
        <taxon>Pseudomonadota</taxon>
        <taxon>Betaproteobacteria</taxon>
        <taxon>Burkholderiales</taxon>
        <taxon>Oxalobacteraceae</taxon>
        <taxon>Undibacterium</taxon>
    </lineage>
</organism>
<keyword evidence="4" id="KW-0813">Transport</keyword>
<keyword evidence="1" id="KW-0732">Signal</keyword>
<keyword evidence="3" id="KW-0106">Calcium</keyword>
<dbReference type="RefSeq" id="WP_186944278.1">
    <property type="nucleotide sequence ID" value="NZ_JACOGA010000081.1"/>
</dbReference>
<feature type="domain" description="Calx-beta" evidence="5">
    <location>
        <begin position="1"/>
        <end position="84"/>
    </location>
</feature>
<feature type="non-terminal residue" evidence="6">
    <location>
        <position position="1"/>
    </location>
</feature>
<feature type="non-terminal residue" evidence="6">
    <location>
        <position position="84"/>
    </location>
</feature>
<sequence>VGTGTITDGAVPTISISGPGDVNEAAGTVTYTVTLSSANAAPVSVNYSTANGSAVAGSDYTAVAGNVTFAPGETSKTITVAITN</sequence>
<evidence type="ECO:0000256" key="1">
    <source>
        <dbReference type="ARBA" id="ARBA00022729"/>
    </source>
</evidence>
<keyword evidence="2" id="KW-0677">Repeat</keyword>
<accession>A0ABR6YHV2</accession>
<evidence type="ECO:0000256" key="4">
    <source>
        <dbReference type="ARBA" id="ARBA00023065"/>
    </source>
</evidence>
<dbReference type="InterPro" id="IPR003644">
    <property type="entry name" value="Calx_beta"/>
</dbReference>
<dbReference type="PANTHER" id="PTHR11878">
    <property type="entry name" value="SODIUM/CALCIUM EXCHANGER"/>
    <property type="match status" value="1"/>
</dbReference>
<dbReference type="PANTHER" id="PTHR11878:SF65">
    <property type="entry name" value="NA_CA-EXCHANGE PROTEIN, ISOFORM G"/>
    <property type="match status" value="1"/>
</dbReference>
<keyword evidence="4" id="KW-0406">Ion transport</keyword>
<protein>
    <recommendedName>
        <fullName evidence="5">Calx-beta domain-containing protein</fullName>
    </recommendedName>
</protein>
<evidence type="ECO:0000259" key="5">
    <source>
        <dbReference type="SMART" id="SM00237"/>
    </source>
</evidence>
<keyword evidence="7" id="KW-1185">Reference proteome</keyword>
<dbReference type="InterPro" id="IPR051171">
    <property type="entry name" value="CaCA"/>
</dbReference>
<evidence type="ECO:0000313" key="7">
    <source>
        <dbReference type="Proteomes" id="UP000624279"/>
    </source>
</evidence>
<name>A0ABR6YHV2_9BURK</name>
<dbReference type="Pfam" id="PF03160">
    <property type="entry name" value="Calx-beta"/>
    <property type="match status" value="1"/>
</dbReference>